<dbReference type="SMART" id="SM00747">
    <property type="entry name" value="CFEM"/>
    <property type="match status" value="2"/>
</dbReference>
<evidence type="ECO:0000256" key="6">
    <source>
        <dbReference type="ARBA" id="ARBA00022617"/>
    </source>
</evidence>
<keyword evidence="5" id="KW-0964">Secreted</keyword>
<evidence type="ECO:0000256" key="5">
    <source>
        <dbReference type="ARBA" id="ARBA00022525"/>
    </source>
</evidence>
<evidence type="ECO:0000256" key="12">
    <source>
        <dbReference type="ARBA" id="ARBA00023157"/>
    </source>
</evidence>
<evidence type="ECO:0000256" key="9">
    <source>
        <dbReference type="ARBA" id="ARBA00022729"/>
    </source>
</evidence>
<dbReference type="OrthoDB" id="5152880at2759"/>
<keyword evidence="14" id="KW-0449">Lipoprotein</keyword>
<dbReference type="GeneID" id="26247913"/>
<keyword evidence="9 17" id="KW-0732">Signal</keyword>
<evidence type="ECO:0000256" key="16">
    <source>
        <dbReference type="SAM" id="MobiDB-lite"/>
    </source>
</evidence>
<keyword evidence="6" id="KW-0349">Heme</keyword>
<evidence type="ECO:0000256" key="2">
    <source>
        <dbReference type="ARBA" id="ARBA00004613"/>
    </source>
</evidence>
<proteinExistence type="inferred from homology"/>
<evidence type="ECO:0000313" key="19">
    <source>
        <dbReference type="EMBL" id="QLI74152.1"/>
    </source>
</evidence>
<dbReference type="GO" id="GO:0005886">
    <property type="term" value="C:plasma membrane"/>
    <property type="evidence" value="ECO:0007669"/>
    <property type="project" value="UniProtKB-SubCell"/>
</dbReference>
<keyword evidence="11" id="KW-0472">Membrane</keyword>
<keyword evidence="10" id="KW-0408">Iron</keyword>
<feature type="compositionally biased region" description="Low complexity" evidence="16">
    <location>
        <begin position="411"/>
        <end position="446"/>
    </location>
</feature>
<reference evidence="19 20" key="1">
    <citation type="submission" date="2020-07" db="EMBL/GenBank/DDBJ databases">
        <title>Telomere length de novo assembly of all 7 chromosomes of the fungus, Metarhizium brunneum, using a novel assembly pipeline.</title>
        <authorList>
            <person name="Saud z."/>
            <person name="Kortsinoglou A."/>
            <person name="Kouvelis V.N."/>
            <person name="Butt T.M."/>
        </authorList>
    </citation>
    <scope>NUCLEOTIDE SEQUENCE [LARGE SCALE GENOMIC DNA]</scope>
    <source>
        <strain evidence="19 20">4556</strain>
    </source>
</reference>
<dbReference type="InterPro" id="IPR051735">
    <property type="entry name" value="CFEM_domain"/>
</dbReference>
<organism evidence="19 20">
    <name type="scientific">Metarhizium brunneum</name>
    <dbReference type="NCBI Taxonomy" id="500148"/>
    <lineage>
        <taxon>Eukaryota</taxon>
        <taxon>Fungi</taxon>
        <taxon>Dikarya</taxon>
        <taxon>Ascomycota</taxon>
        <taxon>Pezizomycotina</taxon>
        <taxon>Sordariomycetes</taxon>
        <taxon>Hypocreomycetidae</taxon>
        <taxon>Hypocreales</taxon>
        <taxon>Clavicipitaceae</taxon>
        <taxon>Metarhizium</taxon>
    </lineage>
</organism>
<evidence type="ECO:0000256" key="8">
    <source>
        <dbReference type="ARBA" id="ARBA00022723"/>
    </source>
</evidence>
<dbReference type="PROSITE" id="PS52012">
    <property type="entry name" value="CFEM"/>
    <property type="match status" value="1"/>
</dbReference>
<dbReference type="PANTHER" id="PTHR37928">
    <property type="entry name" value="CFEM DOMAIN PROTEIN (AFU_ORTHOLOGUE AFUA_6G14090)"/>
    <property type="match status" value="1"/>
</dbReference>
<dbReference type="PANTHER" id="PTHR37928:SF1">
    <property type="entry name" value="CFEM DOMAIN PROTEIN (AFU_ORTHOLOGUE AFUA_6G14090)"/>
    <property type="match status" value="1"/>
</dbReference>
<dbReference type="Pfam" id="PF05730">
    <property type="entry name" value="CFEM"/>
    <property type="match status" value="2"/>
</dbReference>
<feature type="chain" id="PRO_5028960210" description="CFEM domain-containing protein" evidence="17">
    <location>
        <begin position="20"/>
        <end position="590"/>
    </location>
</feature>
<feature type="region of interest" description="Disordered" evidence="16">
    <location>
        <begin position="411"/>
        <end position="450"/>
    </location>
</feature>
<name>A0A7D5V6T0_9HYPO</name>
<dbReference type="RefSeq" id="XP_065987821.1">
    <property type="nucleotide sequence ID" value="XM_066131689.1"/>
</dbReference>
<feature type="domain" description="CFEM" evidence="18">
    <location>
        <begin position="431"/>
        <end position="545"/>
    </location>
</feature>
<keyword evidence="12 15" id="KW-1015">Disulfide bond</keyword>
<keyword evidence="8" id="KW-0479">Metal-binding</keyword>
<dbReference type="KEGG" id="mbrn:26247913"/>
<evidence type="ECO:0000256" key="7">
    <source>
        <dbReference type="ARBA" id="ARBA00022622"/>
    </source>
</evidence>
<evidence type="ECO:0000256" key="17">
    <source>
        <dbReference type="SAM" id="SignalP"/>
    </source>
</evidence>
<dbReference type="EMBL" id="CP058938">
    <property type="protein sequence ID" value="QLI74152.1"/>
    <property type="molecule type" value="Genomic_DNA"/>
</dbReference>
<sequence length="590" mass="64834">MRVFIFLWLVGTVAALADAVIWEGEGWYKVYLLERVLFPDDPNSWTTCEGCKRLGKRRSTNDAFTKAFAKELEARGLPTSTVSVAEFFVGIGTTNGHFRRFGSEDGGSEVKKKFLTLNYKMTDLLDEMRLQRAIKGTNNFKFAASKIIDHSNFPEADFNDGELFDVAKMQRLISARAEQLRTMAKEASLIESWVKDRANALEVENMYRNADQVRWKSDWVDKELKYGPSNSYKQIKTPRLVIFPNGTRPEKDLHPNRPPNTPDLEIWEEVDMDKTLAQGGQSSIVKDKTKAATKKAGTYGKWQGDPDPQKKATIHMETIRANSEMIPFHRNQKGEFLKDFGLYAPGLVSNKDRPGLGAWCTSWVPPGTHAALTRYYTDGGSSLIDTTLGTAENWLVQATAFDGIIATNVPTSTSTSSSSTSSKTVSTPKSTPATTTTTTTPTAKPSWTGPTAVSDLPQCGQTCINNMLAKHRELGCGDKGVACMCRAPNFNYGIRDCANGACSNEDRASTVISFETSYWCPSFMATGTNSPTQTPTPTPTATSDLPPCGQTCMNNMIAQYSQLGCRSLDSACLCKNANFGYGVRDCANGA</sequence>
<evidence type="ECO:0000313" key="20">
    <source>
        <dbReference type="Proteomes" id="UP000510686"/>
    </source>
</evidence>
<comment type="caution">
    <text evidence="15">Lacks conserved residue(s) required for the propagation of feature annotation.</text>
</comment>
<evidence type="ECO:0000256" key="4">
    <source>
        <dbReference type="ARBA" id="ARBA00022475"/>
    </source>
</evidence>
<keyword evidence="20" id="KW-1185">Reference proteome</keyword>
<dbReference type="GO" id="GO:0098552">
    <property type="term" value="C:side of membrane"/>
    <property type="evidence" value="ECO:0007669"/>
    <property type="project" value="UniProtKB-KW"/>
</dbReference>
<dbReference type="GO" id="GO:0005576">
    <property type="term" value="C:extracellular region"/>
    <property type="evidence" value="ECO:0007669"/>
    <property type="project" value="UniProtKB-SubCell"/>
</dbReference>
<evidence type="ECO:0000256" key="3">
    <source>
        <dbReference type="ARBA" id="ARBA00010031"/>
    </source>
</evidence>
<dbReference type="AlphaFoldDB" id="A0A7D5V6T0"/>
<feature type="disulfide bond" evidence="15">
    <location>
        <begin position="476"/>
        <end position="483"/>
    </location>
</feature>
<comment type="subcellular location">
    <subcellularLocation>
        <location evidence="1">Cell membrane</location>
        <topology evidence="1">Lipid-anchor</topology>
        <topology evidence="1">GPI-anchor</topology>
    </subcellularLocation>
    <subcellularLocation>
        <location evidence="2">Secreted</location>
    </subcellularLocation>
</comment>
<evidence type="ECO:0000256" key="11">
    <source>
        <dbReference type="ARBA" id="ARBA00023136"/>
    </source>
</evidence>
<accession>A0A7D5V6T0</accession>
<evidence type="ECO:0000256" key="15">
    <source>
        <dbReference type="PROSITE-ProRule" id="PRU01356"/>
    </source>
</evidence>
<evidence type="ECO:0000256" key="14">
    <source>
        <dbReference type="ARBA" id="ARBA00023288"/>
    </source>
</evidence>
<evidence type="ECO:0000259" key="18">
    <source>
        <dbReference type="PROSITE" id="PS52012"/>
    </source>
</evidence>
<evidence type="ECO:0000256" key="10">
    <source>
        <dbReference type="ARBA" id="ARBA00023004"/>
    </source>
</evidence>
<dbReference type="InterPro" id="IPR008427">
    <property type="entry name" value="Extracellular_membr_CFEM_dom"/>
</dbReference>
<dbReference type="Proteomes" id="UP000510686">
    <property type="component" value="Chromosome 7"/>
</dbReference>
<keyword evidence="13" id="KW-0325">Glycoprotein</keyword>
<evidence type="ECO:0000256" key="13">
    <source>
        <dbReference type="ARBA" id="ARBA00023180"/>
    </source>
</evidence>
<dbReference type="GO" id="GO:0046872">
    <property type="term" value="F:metal ion binding"/>
    <property type="evidence" value="ECO:0007669"/>
    <property type="project" value="UniProtKB-KW"/>
</dbReference>
<protein>
    <recommendedName>
        <fullName evidence="18">CFEM domain-containing protein</fullName>
    </recommendedName>
</protein>
<keyword evidence="4" id="KW-1003">Cell membrane</keyword>
<keyword evidence="7" id="KW-0336">GPI-anchor</keyword>
<feature type="signal peptide" evidence="17">
    <location>
        <begin position="1"/>
        <end position="19"/>
    </location>
</feature>
<evidence type="ECO:0000256" key="1">
    <source>
        <dbReference type="ARBA" id="ARBA00004609"/>
    </source>
</evidence>
<comment type="similarity">
    <text evidence="3">Belongs to the RBT5 family.</text>
</comment>
<gene>
    <name evidence="19" type="ORF">G6M90_00g105910</name>
</gene>